<gene>
    <name evidence="1" type="ORF">PHJA_002665600</name>
</gene>
<keyword evidence="2" id="KW-1185">Reference proteome</keyword>
<organism evidence="1 2">
    <name type="scientific">Phtheirospermum japonicum</name>
    <dbReference type="NCBI Taxonomy" id="374723"/>
    <lineage>
        <taxon>Eukaryota</taxon>
        <taxon>Viridiplantae</taxon>
        <taxon>Streptophyta</taxon>
        <taxon>Embryophyta</taxon>
        <taxon>Tracheophyta</taxon>
        <taxon>Spermatophyta</taxon>
        <taxon>Magnoliopsida</taxon>
        <taxon>eudicotyledons</taxon>
        <taxon>Gunneridae</taxon>
        <taxon>Pentapetalae</taxon>
        <taxon>asterids</taxon>
        <taxon>lamiids</taxon>
        <taxon>Lamiales</taxon>
        <taxon>Orobanchaceae</taxon>
        <taxon>Orobanchaceae incertae sedis</taxon>
        <taxon>Phtheirospermum</taxon>
    </lineage>
</organism>
<comment type="caution">
    <text evidence="1">The sequence shown here is derived from an EMBL/GenBank/DDBJ whole genome shotgun (WGS) entry which is preliminary data.</text>
</comment>
<name>A0A830D9C5_9LAMI</name>
<evidence type="ECO:0000313" key="2">
    <source>
        <dbReference type="Proteomes" id="UP000653305"/>
    </source>
</evidence>
<protein>
    <submittedName>
        <fullName evidence="1">Putative F-box/LRR-repeat protein at3g59160</fullName>
    </submittedName>
</protein>
<dbReference type="Proteomes" id="UP000653305">
    <property type="component" value="Unassembled WGS sequence"/>
</dbReference>
<proteinExistence type="predicted"/>
<evidence type="ECO:0000313" key="1">
    <source>
        <dbReference type="EMBL" id="GFQ05215.1"/>
    </source>
</evidence>
<sequence length="53" mass="6268">MQLTGCQMRCSFQLLHCYRSKKQRGPVFLHEDGVIFGYSIGFWILMVRKRCVV</sequence>
<dbReference type="AlphaFoldDB" id="A0A830D9C5"/>
<accession>A0A830D9C5</accession>
<reference evidence="1" key="1">
    <citation type="submission" date="2020-07" db="EMBL/GenBank/DDBJ databases">
        <title>Ethylene signaling mediates host invasion by parasitic plants.</title>
        <authorList>
            <person name="Yoshida S."/>
        </authorList>
    </citation>
    <scope>NUCLEOTIDE SEQUENCE</scope>
    <source>
        <strain evidence="1">Okayama</strain>
    </source>
</reference>
<dbReference type="EMBL" id="BMAC01001034">
    <property type="protein sequence ID" value="GFQ05215.1"/>
    <property type="molecule type" value="Genomic_DNA"/>
</dbReference>